<dbReference type="GO" id="GO:0022857">
    <property type="term" value="F:transmembrane transporter activity"/>
    <property type="evidence" value="ECO:0007669"/>
    <property type="project" value="InterPro"/>
</dbReference>
<evidence type="ECO:0000256" key="2">
    <source>
        <dbReference type="ARBA" id="ARBA00022448"/>
    </source>
</evidence>
<dbReference type="PANTHER" id="PTHR23513:SF6">
    <property type="entry name" value="MAJOR FACILITATOR SUPERFAMILY ASSOCIATED DOMAIN-CONTAINING PROTEIN"/>
    <property type="match status" value="1"/>
</dbReference>
<dbReference type="PROSITE" id="PS50850">
    <property type="entry name" value="MFS"/>
    <property type="match status" value="1"/>
</dbReference>
<dbReference type="SUPFAM" id="SSF103473">
    <property type="entry name" value="MFS general substrate transporter"/>
    <property type="match status" value="1"/>
</dbReference>
<keyword evidence="5 7" id="KW-1133">Transmembrane helix</keyword>
<dbReference type="PANTHER" id="PTHR23513">
    <property type="entry name" value="INTEGRAL MEMBRANE EFFLUX PROTEIN-RELATED"/>
    <property type="match status" value="1"/>
</dbReference>
<dbReference type="STRING" id="1236970.JCM9140_1558"/>
<evidence type="ECO:0000313" key="10">
    <source>
        <dbReference type="Proteomes" id="UP000018890"/>
    </source>
</evidence>
<keyword evidence="2" id="KW-0813">Transport</keyword>
<evidence type="ECO:0000256" key="4">
    <source>
        <dbReference type="ARBA" id="ARBA00022692"/>
    </source>
</evidence>
<dbReference type="AlphaFoldDB" id="W4Q1G8"/>
<dbReference type="EMBL" id="BAUT01000011">
    <property type="protein sequence ID" value="GAE25558.1"/>
    <property type="molecule type" value="Genomic_DNA"/>
</dbReference>
<evidence type="ECO:0000259" key="8">
    <source>
        <dbReference type="PROSITE" id="PS50850"/>
    </source>
</evidence>
<dbReference type="Gene3D" id="1.20.1250.20">
    <property type="entry name" value="MFS general substrate transporter like domains"/>
    <property type="match status" value="1"/>
</dbReference>
<feature type="transmembrane region" description="Helical" evidence="7">
    <location>
        <begin position="156"/>
        <end position="178"/>
    </location>
</feature>
<protein>
    <submittedName>
        <fullName evidence="9">Lysine-specific permease</fullName>
    </submittedName>
</protein>
<accession>W4Q1G8</accession>
<dbReference type="InterPro" id="IPR011701">
    <property type="entry name" value="MFS"/>
</dbReference>
<evidence type="ECO:0000256" key="6">
    <source>
        <dbReference type="ARBA" id="ARBA00023136"/>
    </source>
</evidence>
<dbReference type="Pfam" id="PF07690">
    <property type="entry name" value="MFS_1"/>
    <property type="match status" value="1"/>
</dbReference>
<comment type="caution">
    <text evidence="9">The sequence shown here is derived from an EMBL/GenBank/DDBJ whole genome shotgun (WGS) entry which is preliminary data.</text>
</comment>
<sequence length="194" mass="21021">MIIYLLFSSVIVMTAAVDSLEAAFAKEVLNLSDSDYGFLVSVAGAGIIIGAILNTFVVKKIAISILMGIGSVFVSIGYLVYAFSETFLLAAVGFFILAFFLAFANTGFHTFYQNTIPIEVMGRMISLYGVVQSFFVLLTTIMMGIVAQMISIQTVVIAGAFVMLLIAVLLSCVALLPLKRKYEQSPHVDEMKVN</sequence>
<proteinExistence type="predicted"/>
<dbReference type="InterPro" id="IPR020846">
    <property type="entry name" value="MFS_dom"/>
</dbReference>
<gene>
    <name evidence="9" type="ORF">JCM9140_1558</name>
</gene>
<reference evidence="9" key="1">
    <citation type="journal article" date="2014" name="Genome Announc.">
        <title>Draft Genome Sequences of Three Alkaliphilic Bacillus Strains, Bacillus wakoensis JCM 9140T, Bacillus akibai JCM 9157T, and Bacillus hemicellulosilyticus JCM 9152T.</title>
        <authorList>
            <person name="Yuki M."/>
            <person name="Oshima K."/>
            <person name="Suda W."/>
            <person name="Oshida Y."/>
            <person name="Kitamura K."/>
            <person name="Iida T."/>
            <person name="Hattori M."/>
            <person name="Ohkuma M."/>
        </authorList>
    </citation>
    <scope>NUCLEOTIDE SEQUENCE [LARGE SCALE GENOMIC DNA]</scope>
    <source>
        <strain evidence="9">JCM 9140</strain>
    </source>
</reference>
<feature type="domain" description="Major facilitator superfamily (MFS) profile" evidence="8">
    <location>
        <begin position="1"/>
        <end position="194"/>
    </location>
</feature>
<feature type="transmembrane region" description="Helical" evidence="7">
    <location>
        <begin position="87"/>
        <end position="104"/>
    </location>
</feature>
<keyword evidence="3" id="KW-1003">Cell membrane</keyword>
<evidence type="ECO:0000256" key="1">
    <source>
        <dbReference type="ARBA" id="ARBA00004651"/>
    </source>
</evidence>
<dbReference type="Proteomes" id="UP000018890">
    <property type="component" value="Unassembled WGS sequence"/>
</dbReference>
<keyword evidence="4 7" id="KW-0812">Transmembrane</keyword>
<feature type="transmembrane region" description="Helical" evidence="7">
    <location>
        <begin position="35"/>
        <end position="54"/>
    </location>
</feature>
<evidence type="ECO:0000256" key="7">
    <source>
        <dbReference type="SAM" id="Phobius"/>
    </source>
</evidence>
<name>W4Q1G8_9BACI</name>
<keyword evidence="6 7" id="KW-0472">Membrane</keyword>
<feature type="transmembrane region" description="Helical" evidence="7">
    <location>
        <begin position="125"/>
        <end position="150"/>
    </location>
</feature>
<feature type="transmembrane region" description="Helical" evidence="7">
    <location>
        <begin position="61"/>
        <end position="81"/>
    </location>
</feature>
<comment type="subcellular location">
    <subcellularLocation>
        <location evidence="1">Cell membrane</location>
        <topology evidence="1">Multi-pass membrane protein</topology>
    </subcellularLocation>
</comment>
<organism evidence="9 10">
    <name type="scientific">Halalkalibacter wakoensis JCM 9140</name>
    <dbReference type="NCBI Taxonomy" id="1236970"/>
    <lineage>
        <taxon>Bacteria</taxon>
        <taxon>Bacillati</taxon>
        <taxon>Bacillota</taxon>
        <taxon>Bacilli</taxon>
        <taxon>Bacillales</taxon>
        <taxon>Bacillaceae</taxon>
        <taxon>Halalkalibacter</taxon>
    </lineage>
</organism>
<evidence type="ECO:0000256" key="3">
    <source>
        <dbReference type="ARBA" id="ARBA00022475"/>
    </source>
</evidence>
<dbReference type="InterPro" id="IPR036259">
    <property type="entry name" value="MFS_trans_sf"/>
</dbReference>
<evidence type="ECO:0000256" key="5">
    <source>
        <dbReference type="ARBA" id="ARBA00022989"/>
    </source>
</evidence>
<dbReference type="GO" id="GO:0005886">
    <property type="term" value="C:plasma membrane"/>
    <property type="evidence" value="ECO:0007669"/>
    <property type="project" value="UniProtKB-SubCell"/>
</dbReference>
<keyword evidence="10" id="KW-1185">Reference proteome</keyword>
<evidence type="ECO:0000313" key="9">
    <source>
        <dbReference type="EMBL" id="GAE25558.1"/>
    </source>
</evidence>